<evidence type="ECO:0000313" key="2">
    <source>
        <dbReference type="EMBL" id="JAH46760.1"/>
    </source>
</evidence>
<evidence type="ECO:0000256" key="1">
    <source>
        <dbReference type="SAM" id="Phobius"/>
    </source>
</evidence>
<keyword evidence="1" id="KW-0812">Transmembrane</keyword>
<dbReference type="AlphaFoldDB" id="A0A0E9T1E0"/>
<sequence length="44" mass="5390">MPPQVTNYPGTILCIRRIYIKWNFVNWQINLLGYYVLLMIRFNN</sequence>
<reference evidence="2" key="1">
    <citation type="submission" date="2014-11" db="EMBL/GenBank/DDBJ databases">
        <authorList>
            <person name="Amaro Gonzalez C."/>
        </authorList>
    </citation>
    <scope>NUCLEOTIDE SEQUENCE</scope>
</reference>
<protein>
    <submittedName>
        <fullName evidence="2">Uncharacterized protein</fullName>
    </submittedName>
</protein>
<proteinExistence type="predicted"/>
<reference evidence="2" key="2">
    <citation type="journal article" date="2015" name="Fish Shellfish Immunol.">
        <title>Early steps in the European eel (Anguilla anguilla)-Vibrio vulnificus interaction in the gills: Role of the RtxA13 toxin.</title>
        <authorList>
            <person name="Callol A."/>
            <person name="Pajuelo D."/>
            <person name="Ebbesson L."/>
            <person name="Teles M."/>
            <person name="MacKenzie S."/>
            <person name="Amaro C."/>
        </authorList>
    </citation>
    <scope>NUCLEOTIDE SEQUENCE</scope>
</reference>
<feature type="transmembrane region" description="Helical" evidence="1">
    <location>
        <begin position="24"/>
        <end position="42"/>
    </location>
</feature>
<keyword evidence="1" id="KW-1133">Transmembrane helix</keyword>
<accession>A0A0E9T1E0</accession>
<organism evidence="2">
    <name type="scientific">Anguilla anguilla</name>
    <name type="common">European freshwater eel</name>
    <name type="synonym">Muraena anguilla</name>
    <dbReference type="NCBI Taxonomy" id="7936"/>
    <lineage>
        <taxon>Eukaryota</taxon>
        <taxon>Metazoa</taxon>
        <taxon>Chordata</taxon>
        <taxon>Craniata</taxon>
        <taxon>Vertebrata</taxon>
        <taxon>Euteleostomi</taxon>
        <taxon>Actinopterygii</taxon>
        <taxon>Neopterygii</taxon>
        <taxon>Teleostei</taxon>
        <taxon>Anguilliformes</taxon>
        <taxon>Anguillidae</taxon>
        <taxon>Anguilla</taxon>
    </lineage>
</organism>
<dbReference type="EMBL" id="GBXM01061817">
    <property type="protein sequence ID" value="JAH46760.1"/>
    <property type="molecule type" value="Transcribed_RNA"/>
</dbReference>
<name>A0A0E9T1E0_ANGAN</name>
<keyword evidence="1" id="KW-0472">Membrane</keyword>